<dbReference type="EMBL" id="JAGXFD010000001">
    <property type="protein sequence ID" value="MBZ9567721.1"/>
    <property type="molecule type" value="Genomic_DNA"/>
</dbReference>
<sequence length="259" mass="28579">MTPPTTHDTWVPIPQGRLFVRSWLPSGVVDAPPIVLFHESLGCIALWRDFPAQLANATGRRVIAYDRLGFGRSDPYPGQLPLDFIEMEAQEAFAAIHAHLALTHFIAFGHSVGGAMAAHVSAAFPEACRGLVTESAMSFVERRTLDGVREAKQAFAAPEQLARLARYHGDKARWVLNAWVDTWLSEAFRDWELAGVMARVPCPLLALHGDRDEYGSPRHPERLVAHAAGPAMLRLFGCGHVPHRERPEAVLEAVVAFLE</sequence>
<comment type="caution">
    <text evidence="2">The sequence shown here is derived from an EMBL/GenBank/DDBJ whole genome shotgun (WGS) entry which is preliminary data.</text>
</comment>
<organism evidence="2 3">
    <name type="scientific">Modicisalibacter tunisiensis</name>
    <dbReference type="NCBI Taxonomy" id="390637"/>
    <lineage>
        <taxon>Bacteria</taxon>
        <taxon>Pseudomonadati</taxon>
        <taxon>Pseudomonadota</taxon>
        <taxon>Gammaproteobacteria</taxon>
        <taxon>Oceanospirillales</taxon>
        <taxon>Halomonadaceae</taxon>
        <taxon>Modicisalibacter</taxon>
    </lineage>
</organism>
<dbReference type="Proteomes" id="UP001319883">
    <property type="component" value="Unassembled WGS sequence"/>
</dbReference>
<dbReference type="PANTHER" id="PTHR43689:SF8">
    <property type="entry name" value="ALPHA_BETA-HYDROLASES SUPERFAMILY PROTEIN"/>
    <property type="match status" value="1"/>
</dbReference>
<evidence type="ECO:0000259" key="1">
    <source>
        <dbReference type="Pfam" id="PF00561"/>
    </source>
</evidence>
<dbReference type="PANTHER" id="PTHR43689">
    <property type="entry name" value="HYDROLASE"/>
    <property type="match status" value="1"/>
</dbReference>
<dbReference type="Pfam" id="PF00561">
    <property type="entry name" value="Abhydrolase_1"/>
    <property type="match status" value="1"/>
</dbReference>
<protein>
    <submittedName>
        <fullName evidence="2">Alpha/beta fold hydrolase</fullName>
    </submittedName>
</protein>
<dbReference type="RefSeq" id="WP_224420773.1">
    <property type="nucleotide sequence ID" value="NZ_JAGXFD010000001.1"/>
</dbReference>
<dbReference type="InterPro" id="IPR029058">
    <property type="entry name" value="AB_hydrolase_fold"/>
</dbReference>
<name>A0ABS7WYL1_9GAMM</name>
<dbReference type="PRINTS" id="PR00111">
    <property type="entry name" value="ABHYDROLASE"/>
</dbReference>
<dbReference type="InterPro" id="IPR000073">
    <property type="entry name" value="AB_hydrolase_1"/>
</dbReference>
<evidence type="ECO:0000313" key="2">
    <source>
        <dbReference type="EMBL" id="MBZ9567721.1"/>
    </source>
</evidence>
<accession>A0ABS7WYL1</accession>
<gene>
    <name evidence="2" type="ORF">KGQ91_08495</name>
</gene>
<feature type="domain" description="AB hydrolase-1" evidence="1">
    <location>
        <begin position="32"/>
        <end position="176"/>
    </location>
</feature>
<dbReference type="GO" id="GO:0016787">
    <property type="term" value="F:hydrolase activity"/>
    <property type="evidence" value="ECO:0007669"/>
    <property type="project" value="UniProtKB-KW"/>
</dbReference>
<dbReference type="Gene3D" id="3.40.50.1820">
    <property type="entry name" value="alpha/beta hydrolase"/>
    <property type="match status" value="1"/>
</dbReference>
<evidence type="ECO:0000313" key="3">
    <source>
        <dbReference type="Proteomes" id="UP001319883"/>
    </source>
</evidence>
<keyword evidence="3" id="KW-1185">Reference proteome</keyword>
<dbReference type="SUPFAM" id="SSF53474">
    <property type="entry name" value="alpha/beta-Hydrolases"/>
    <property type="match status" value="1"/>
</dbReference>
<proteinExistence type="predicted"/>
<keyword evidence="2" id="KW-0378">Hydrolase</keyword>
<reference evidence="2 3" key="1">
    <citation type="submission" date="2021-05" db="EMBL/GenBank/DDBJ databases">
        <title>Petroleum and Energy Research Collection (APPE): ex situ preservation of microbial diversity associated with the oil industry and exploitation of its biotechnological potential.</title>
        <authorList>
            <person name="Paixao C.T.M."/>
            <person name="Gomes M.B."/>
            <person name="Oliveira V.M."/>
        </authorList>
    </citation>
    <scope>NUCLEOTIDE SEQUENCE [LARGE SCALE GENOMIC DNA]</scope>
    <source>
        <strain evidence="2 3">LIT2</strain>
    </source>
</reference>